<keyword evidence="7" id="KW-0963">Cytoplasm</keyword>
<keyword evidence="11 14" id="KW-0863">Zinc-finger</keyword>
<dbReference type="SUPFAM" id="SSF48371">
    <property type="entry name" value="ARM repeat"/>
    <property type="match status" value="1"/>
</dbReference>
<protein>
    <recommendedName>
        <fullName evidence="6 15">E3 ubiquitin-protein ligase listerin</fullName>
        <ecNumber evidence="5 15">2.3.2.27</ecNumber>
    </recommendedName>
    <alternativeName>
        <fullName evidence="15">RING-type E3 ubiquitin transferase listerin</fullName>
    </alternativeName>
</protein>
<dbReference type="SUPFAM" id="SSF57850">
    <property type="entry name" value="RING/U-box"/>
    <property type="match status" value="1"/>
</dbReference>
<evidence type="ECO:0000256" key="9">
    <source>
        <dbReference type="ARBA" id="ARBA00022723"/>
    </source>
</evidence>
<dbReference type="InterPro" id="IPR057030">
    <property type="entry name" value="TPR_Rkr-1"/>
</dbReference>
<evidence type="ECO:0000256" key="11">
    <source>
        <dbReference type="ARBA" id="ARBA00022771"/>
    </source>
</evidence>
<dbReference type="InterPro" id="IPR039795">
    <property type="entry name" value="LTN1/Rkr1"/>
</dbReference>
<evidence type="ECO:0000256" key="5">
    <source>
        <dbReference type="ARBA" id="ARBA00012483"/>
    </source>
</evidence>
<dbReference type="InterPro" id="IPR001841">
    <property type="entry name" value="Znf_RING"/>
</dbReference>
<dbReference type="Proteomes" id="UP000774617">
    <property type="component" value="Unassembled WGS sequence"/>
</dbReference>
<evidence type="ECO:0000256" key="15">
    <source>
        <dbReference type="RuleBase" id="RU367090"/>
    </source>
</evidence>
<dbReference type="Gene3D" id="3.30.40.10">
    <property type="entry name" value="Zinc/RING finger domain, C3HC4 (zinc finger)"/>
    <property type="match status" value="1"/>
</dbReference>
<comment type="pathway">
    <text evidence="3 15">Protein modification; protein ubiquitination.</text>
</comment>
<dbReference type="InterPro" id="IPR011989">
    <property type="entry name" value="ARM-like"/>
</dbReference>
<comment type="catalytic activity">
    <reaction evidence="1 15">
        <text>S-ubiquitinyl-[E2 ubiquitin-conjugating enzyme]-L-cysteine + [acceptor protein]-L-lysine = [E2 ubiquitin-conjugating enzyme]-L-cysteine + N(6)-ubiquitinyl-[acceptor protein]-L-lysine.</text>
        <dbReference type="EC" id="2.3.2.27"/>
    </reaction>
</comment>
<dbReference type="EC" id="2.3.2.27" evidence="5 15"/>
<comment type="subcellular location">
    <subcellularLocation>
        <location evidence="2">Cytoplasm</location>
        <location evidence="2">Cytosol</location>
    </subcellularLocation>
</comment>
<keyword evidence="13 15" id="KW-0862">Zinc</keyword>
<evidence type="ECO:0000256" key="8">
    <source>
        <dbReference type="ARBA" id="ARBA00022679"/>
    </source>
</evidence>
<keyword evidence="12 15" id="KW-0833">Ubl conjugation pathway</keyword>
<comment type="caution">
    <text evidence="17">The sequence shown here is derived from an EMBL/GenBank/DDBJ whole genome shotgun (WGS) entry which is preliminary data.</text>
</comment>
<evidence type="ECO:0000256" key="10">
    <source>
        <dbReference type="ARBA" id="ARBA00022737"/>
    </source>
</evidence>
<dbReference type="InterPro" id="IPR013083">
    <property type="entry name" value="Znf_RING/FYVE/PHD"/>
</dbReference>
<dbReference type="InterPro" id="IPR054477">
    <property type="entry name" value="LTN1_E3_ligase_6th"/>
</dbReference>
<comment type="function">
    <text evidence="15">E3 ubiquitin-protein ligase. Component of the ribosome quality control complex (RQC), a ribosome-associated complex that mediates ubiquitination and extraction of incompletely synthesized nascent chains for proteasomal degradation.</text>
</comment>
<feature type="domain" description="RING-type" evidence="16">
    <location>
        <begin position="1577"/>
        <end position="1623"/>
    </location>
</feature>
<dbReference type="Pfam" id="PF23280">
    <property type="entry name" value="TPR_26"/>
    <property type="match status" value="1"/>
</dbReference>
<evidence type="ECO:0000256" key="4">
    <source>
        <dbReference type="ARBA" id="ARBA00007997"/>
    </source>
</evidence>
<dbReference type="PROSITE" id="PS50089">
    <property type="entry name" value="ZF_RING_2"/>
    <property type="match status" value="1"/>
</dbReference>
<dbReference type="Gene3D" id="1.25.10.10">
    <property type="entry name" value="Leucine-rich Repeat Variant"/>
    <property type="match status" value="1"/>
</dbReference>
<evidence type="ECO:0000256" key="1">
    <source>
        <dbReference type="ARBA" id="ARBA00000900"/>
    </source>
</evidence>
<dbReference type="InterPro" id="IPR011016">
    <property type="entry name" value="Znf_RING-CH"/>
</dbReference>
<reference evidence="17 18" key="1">
    <citation type="journal article" date="2021" name="Nat. Commun.">
        <title>Genetic determinants of endophytism in the Arabidopsis root mycobiome.</title>
        <authorList>
            <person name="Mesny F."/>
            <person name="Miyauchi S."/>
            <person name="Thiergart T."/>
            <person name="Pickel B."/>
            <person name="Atanasova L."/>
            <person name="Karlsson M."/>
            <person name="Huettel B."/>
            <person name="Barry K.W."/>
            <person name="Haridas S."/>
            <person name="Chen C."/>
            <person name="Bauer D."/>
            <person name="Andreopoulos W."/>
            <person name="Pangilinan J."/>
            <person name="LaButti K."/>
            <person name="Riley R."/>
            <person name="Lipzen A."/>
            <person name="Clum A."/>
            <person name="Drula E."/>
            <person name="Henrissat B."/>
            <person name="Kohler A."/>
            <person name="Grigoriev I.V."/>
            <person name="Martin F.M."/>
            <person name="Hacquard S."/>
        </authorList>
    </citation>
    <scope>NUCLEOTIDE SEQUENCE [LARGE SCALE GENOMIC DNA]</scope>
    <source>
        <strain evidence="17 18">MPI-SDFR-AT-0080</strain>
    </source>
</reference>
<keyword evidence="10" id="KW-0677">Repeat</keyword>
<dbReference type="EMBL" id="JAGTJR010000006">
    <property type="protein sequence ID" value="KAH7058735.1"/>
    <property type="molecule type" value="Genomic_DNA"/>
</dbReference>
<gene>
    <name evidence="17" type="ORF">B0J12DRAFT_651325</name>
</gene>
<dbReference type="InterPro" id="IPR039804">
    <property type="entry name" value="RING-CH-C4HC3_LTN1"/>
</dbReference>
<dbReference type="SMART" id="SM00744">
    <property type="entry name" value="RINGv"/>
    <property type="match status" value="1"/>
</dbReference>
<evidence type="ECO:0000256" key="13">
    <source>
        <dbReference type="ARBA" id="ARBA00022833"/>
    </source>
</evidence>
<evidence type="ECO:0000256" key="14">
    <source>
        <dbReference type="PROSITE-ProRule" id="PRU00175"/>
    </source>
</evidence>
<name>A0ABQ8GK20_9PEZI</name>
<dbReference type="SMART" id="SM01197">
    <property type="entry name" value="FANCL_C"/>
    <property type="match status" value="1"/>
</dbReference>
<dbReference type="CDD" id="cd16491">
    <property type="entry name" value="RING-CH-C4HC3_LTN1"/>
    <property type="match status" value="1"/>
</dbReference>
<keyword evidence="9 15" id="KW-0479">Metal-binding</keyword>
<proteinExistence type="inferred from homology"/>
<dbReference type="Pfam" id="PF13639">
    <property type="entry name" value="zf-RING_2"/>
    <property type="match status" value="1"/>
</dbReference>
<comment type="similarity">
    <text evidence="4 15">Belongs to the LTN1 family.</text>
</comment>
<comment type="subunit">
    <text evidence="15">Component of the ribosome quality control complex (RQC).</text>
</comment>
<evidence type="ECO:0000313" key="18">
    <source>
        <dbReference type="Proteomes" id="UP000774617"/>
    </source>
</evidence>
<dbReference type="InterPro" id="IPR054478">
    <property type="entry name" value="LTN1_UBC"/>
</dbReference>
<dbReference type="PANTHER" id="PTHR12389:SF0">
    <property type="entry name" value="E3 UBIQUITIN-PROTEIN LIGASE LISTERIN"/>
    <property type="match status" value="1"/>
</dbReference>
<evidence type="ECO:0000256" key="2">
    <source>
        <dbReference type="ARBA" id="ARBA00004514"/>
    </source>
</evidence>
<dbReference type="InterPro" id="IPR054476">
    <property type="entry name" value="Ltn1_N"/>
</dbReference>
<accession>A0ABQ8GK20</accession>
<dbReference type="Pfam" id="PF23009">
    <property type="entry name" value="UBC_like"/>
    <property type="match status" value="1"/>
</dbReference>
<evidence type="ECO:0000256" key="3">
    <source>
        <dbReference type="ARBA" id="ARBA00004906"/>
    </source>
</evidence>
<sequence>MSKKARSQANSTRAATGAFAGGGFGFGSGASFSTFGASASPLSYLSEPPDFSSISDANTVVAFKNLSKKDSTTKAKALEDLQSTITSLEAPVEDAVLEAWVQIYPRTSIDAARRVRQLAHTVQGQIAAACGKRIAKHMPRVIGAWLAGLYDNDKSVSLAAQASFKSVFSSPEKMHNVRKAFQQQILEYCRNVIDKETPSTLSDERNTSSDDAEAKYSRVIASSIAVISSLLTELSAEELAKEQSSYEEALQDPRLWDFSSYSDPAVKRAIHRLLRTCMAKQRDALSGNLSIISKSYLANALHSDQTGSAYEFSETLVALTRLFPTVWTEHYTSKKTPVTKRLRQFLKRGSQSGPREYWNNVSNLISSLPKEVLPSDSAEAIEILNAVRSGIISKEEPRSNLGAAYTAYFNITATLSAAFPEEEQQRLVGEMVLPLVHQYIKPSQETATWAVPAPHATNLIGQALSISVVPLVLEAQWEQITIALIEDMKTSLPAQSKDYGTSQTQVSEEGQRWAAVASKLLEKGSPQAVRERIASSSSKVLGEAIELLKSRNGKPYGAAGIVEAMLKSFKPFLFEDDECTKLLDSFITNDLPSLFLSPASPKLASILRFYSDRPGYEDVWKATLKSCVEESDPQAKFTALAQLLSSVDAESQIATSNPELQAFILERFRLSIQGSADWSFPNQLLKQQSVLSDDTVDEVLSDLTQSLSISGNTQNALQGLSSIVQQNPNLVKKFVPTPGGSALLQKLVSFTENPNDEIAEHASNLENRIKSSLSDSSSKSALHGSIFDVISRGLVEAAADSVSPSTLVELAKDLVNDADTEGPESLQNLLPTFDAWNAALKPFLDVPPHTTFAITNPLGGGVYLVEQDRQPADVSRDSEGFSPALRMAAYTARLLTKYSILDKLPKEKMTQLYKQLLLTVQLTNDNVSRATANDIFNIYTAHSENDVVEVVADIQALLADWVSKSGTWWAGDSKSDFSFMLEALENLRESAKGLSSEAFYNARAYACATSELIEAHGWPSKQTGNMEESLKEIRKSKDTLLIAAFLYGHSAPLASHGSASRMCNELIAQLTGHNITQDTQGGLRQLTLLNIIVANQDGISDTIAKQRLIFFVKHLSEWLELQDDEAIQLNVRAEVYRAFSLLLPIMRDIYGEHWENILNSLTAFWSSVETFKDQELGYEKVIPCIHASLKLYATLKVLQADEDPNEDLVEAWKSSQPAVSKGLIELLKQSEGLDDYNHQPLKIVNELLSRHIGSISVTQLENTEELFPLLVTESSSVQQAAFEILHKQIPAAQEEISINTALEKTTAQLPDELLSLILEPPSKKVIGDWDFSRTMPLSLRGYLFSWMLVFDHFTNSSYKVKTDYIEHLQKEGHVPQLLEFLAEFLGHTKGKPADISKIDVAHYDPHASDTPLADARYLAAHLFFLTLQHLPSLAKSWWIDCKSRQTVLAVESWTERFISPPIITAALAAVSDWANSADNAASDEALTIKVNPKGKEITAGYEVDEQFMTIVVRLPPTYPLASVAVEGLNRVAVSEQKWQAWLRNCQGVVTFSNGNLVDGLVSWRRNVVGALKGQTECAICYSIISADKQLPSKRCSTCKNLFHTSCLYKWFKSSNASSCPLCRNPFNYG</sequence>
<dbReference type="Pfam" id="PF22958">
    <property type="entry name" value="Ltn1_1st"/>
    <property type="match status" value="1"/>
</dbReference>
<evidence type="ECO:0000259" key="16">
    <source>
        <dbReference type="PROSITE" id="PS50089"/>
    </source>
</evidence>
<evidence type="ECO:0000313" key="17">
    <source>
        <dbReference type="EMBL" id="KAH7058735.1"/>
    </source>
</evidence>
<evidence type="ECO:0000256" key="12">
    <source>
        <dbReference type="ARBA" id="ARBA00022786"/>
    </source>
</evidence>
<keyword evidence="18" id="KW-1185">Reference proteome</keyword>
<evidence type="ECO:0000256" key="7">
    <source>
        <dbReference type="ARBA" id="ARBA00022490"/>
    </source>
</evidence>
<dbReference type="PANTHER" id="PTHR12389">
    <property type="entry name" value="ZINC FINGER PROTEIN 294"/>
    <property type="match status" value="1"/>
</dbReference>
<dbReference type="Pfam" id="PF22999">
    <property type="entry name" value="LTN1_E3_ligase_6th"/>
    <property type="match status" value="1"/>
</dbReference>
<dbReference type="SMART" id="SM00184">
    <property type="entry name" value="RING"/>
    <property type="match status" value="1"/>
</dbReference>
<keyword evidence="8 15" id="KW-0808">Transferase</keyword>
<organism evidence="17 18">
    <name type="scientific">Macrophomina phaseolina</name>
    <dbReference type="NCBI Taxonomy" id="35725"/>
    <lineage>
        <taxon>Eukaryota</taxon>
        <taxon>Fungi</taxon>
        <taxon>Dikarya</taxon>
        <taxon>Ascomycota</taxon>
        <taxon>Pezizomycotina</taxon>
        <taxon>Dothideomycetes</taxon>
        <taxon>Dothideomycetes incertae sedis</taxon>
        <taxon>Botryosphaeriales</taxon>
        <taxon>Botryosphaeriaceae</taxon>
        <taxon>Macrophomina</taxon>
    </lineage>
</organism>
<evidence type="ECO:0000256" key="6">
    <source>
        <dbReference type="ARBA" id="ARBA00017157"/>
    </source>
</evidence>
<dbReference type="InterPro" id="IPR016024">
    <property type="entry name" value="ARM-type_fold"/>
</dbReference>